<proteinExistence type="predicted"/>
<comment type="caution">
    <text evidence="1">The sequence shown here is derived from an EMBL/GenBank/DDBJ whole genome shotgun (WGS) entry which is preliminary data.</text>
</comment>
<evidence type="ECO:0000313" key="1">
    <source>
        <dbReference type="EMBL" id="TNV81358.1"/>
    </source>
</evidence>
<gene>
    <name evidence="1" type="ORF">FGO68_gene12425</name>
</gene>
<accession>A0A8J8NUG8</accession>
<sequence>MKGKLRGQQNCKSRAILSFFENNQHTPLYSVMNHCEETYLIFVIYICIIKYREKYSIYQLCAYYTLLQKQPITSQFISV</sequence>
<reference evidence="1" key="1">
    <citation type="submission" date="2019-06" db="EMBL/GenBank/DDBJ databases">
        <authorList>
            <person name="Zheng W."/>
        </authorList>
    </citation>
    <scope>NUCLEOTIDE SEQUENCE</scope>
    <source>
        <strain evidence="1">QDHG01</strain>
    </source>
</reference>
<dbReference type="Proteomes" id="UP000785679">
    <property type="component" value="Unassembled WGS sequence"/>
</dbReference>
<dbReference type="AlphaFoldDB" id="A0A8J8NUG8"/>
<evidence type="ECO:0000313" key="2">
    <source>
        <dbReference type="Proteomes" id="UP000785679"/>
    </source>
</evidence>
<keyword evidence="2" id="KW-1185">Reference proteome</keyword>
<dbReference type="EMBL" id="RRYP01006250">
    <property type="protein sequence ID" value="TNV81358.1"/>
    <property type="molecule type" value="Genomic_DNA"/>
</dbReference>
<protein>
    <submittedName>
        <fullName evidence="1">Uncharacterized protein</fullName>
    </submittedName>
</protein>
<organism evidence="1 2">
    <name type="scientific">Halteria grandinella</name>
    <dbReference type="NCBI Taxonomy" id="5974"/>
    <lineage>
        <taxon>Eukaryota</taxon>
        <taxon>Sar</taxon>
        <taxon>Alveolata</taxon>
        <taxon>Ciliophora</taxon>
        <taxon>Intramacronucleata</taxon>
        <taxon>Spirotrichea</taxon>
        <taxon>Stichotrichia</taxon>
        <taxon>Sporadotrichida</taxon>
        <taxon>Halteriidae</taxon>
        <taxon>Halteria</taxon>
    </lineage>
</organism>
<name>A0A8J8NUG8_HALGN</name>